<sequence length="44" mass="4974">MKQTSTFFLKSAIILIGLTVTGLSIFGLPGQQHFQLWKILNLRI</sequence>
<dbReference type="RefSeq" id="WP_318293685.1">
    <property type="nucleotide sequence ID" value="NZ_JBJOSA010000005.1"/>
</dbReference>
<reference evidence="2 3" key="1">
    <citation type="submission" date="2024-12" db="EMBL/GenBank/DDBJ databases">
        <authorList>
            <person name="Li X."/>
            <person name="Zhang D."/>
        </authorList>
    </citation>
    <scope>NUCLEOTIDE SEQUENCE [LARGE SCALE GENOMIC DNA]</scope>
    <source>
        <strain evidence="2 3">JCM19602</strain>
    </source>
</reference>
<proteinExistence type="predicted"/>
<evidence type="ECO:0000313" key="3">
    <source>
        <dbReference type="Proteomes" id="UP001628668"/>
    </source>
</evidence>
<evidence type="ECO:0000256" key="1">
    <source>
        <dbReference type="SAM" id="Phobius"/>
    </source>
</evidence>
<keyword evidence="1" id="KW-0472">Membrane</keyword>
<comment type="caution">
    <text evidence="2">The sequence shown here is derived from an EMBL/GenBank/DDBJ whole genome shotgun (WGS) entry which is preliminary data.</text>
</comment>
<evidence type="ECO:0000313" key="2">
    <source>
        <dbReference type="EMBL" id="MFL8936826.1"/>
    </source>
</evidence>
<dbReference type="EMBL" id="JBJOSA010000005">
    <property type="protein sequence ID" value="MFL8936826.1"/>
    <property type="molecule type" value="Genomic_DNA"/>
</dbReference>
<dbReference type="Proteomes" id="UP001628668">
    <property type="component" value="Unassembled WGS sequence"/>
</dbReference>
<keyword evidence="1" id="KW-1133">Transmembrane helix</keyword>
<gene>
    <name evidence="2" type="ORF">ACKA06_08520</name>
</gene>
<accession>A0ABW8VN68</accession>
<protein>
    <submittedName>
        <fullName evidence="2">Uncharacterized protein</fullName>
    </submittedName>
</protein>
<name>A0ABW8VN68_9BACI</name>
<keyword evidence="1" id="KW-0812">Transmembrane</keyword>
<keyword evidence="3" id="KW-1185">Reference proteome</keyword>
<organism evidence="2 3">
    <name type="scientific">Rossellomorea oryzaecorticis</name>
    <dbReference type="NCBI Taxonomy" id="1396505"/>
    <lineage>
        <taxon>Bacteria</taxon>
        <taxon>Bacillati</taxon>
        <taxon>Bacillota</taxon>
        <taxon>Bacilli</taxon>
        <taxon>Bacillales</taxon>
        <taxon>Bacillaceae</taxon>
        <taxon>Rossellomorea</taxon>
    </lineage>
</organism>
<feature type="transmembrane region" description="Helical" evidence="1">
    <location>
        <begin position="7"/>
        <end position="28"/>
    </location>
</feature>